<gene>
    <name evidence="1" type="ORF">FRACYDRAFT_240471</name>
</gene>
<evidence type="ECO:0000313" key="2">
    <source>
        <dbReference type="Proteomes" id="UP000095751"/>
    </source>
</evidence>
<dbReference type="AlphaFoldDB" id="A0A1E7FCJ8"/>
<accession>A0A1E7FCJ8</accession>
<dbReference type="Proteomes" id="UP000095751">
    <property type="component" value="Unassembled WGS sequence"/>
</dbReference>
<dbReference type="InParanoid" id="A0A1E7FCJ8"/>
<sequence>MRSLRLNLFGWDALYSNGYTAANQQSFADGQHLNHGDRRVVDHFETVLRKFPDTAFVWAKSLAHEQLLKSDVAVQTLEKCKHPVVEAPKAGDVPGRTFMEALVEHFAA</sequence>
<reference evidence="1 2" key="1">
    <citation type="submission" date="2016-09" db="EMBL/GenBank/DDBJ databases">
        <title>Extensive genetic diversity and differential bi-allelic expression allows diatom success in the polar Southern Ocean.</title>
        <authorList>
            <consortium name="DOE Joint Genome Institute"/>
            <person name="Mock T."/>
            <person name="Otillar R.P."/>
            <person name="Strauss J."/>
            <person name="Dupont C."/>
            <person name="Frickenhaus S."/>
            <person name="Maumus F."/>
            <person name="Mcmullan M."/>
            <person name="Sanges R."/>
            <person name="Schmutz J."/>
            <person name="Toseland A."/>
            <person name="Valas R."/>
            <person name="Veluchamy A."/>
            <person name="Ward B.J."/>
            <person name="Allen A."/>
            <person name="Barry K."/>
            <person name="Falciatore A."/>
            <person name="Ferrante M."/>
            <person name="Fortunato A.E."/>
            <person name="Gloeckner G."/>
            <person name="Gruber A."/>
            <person name="Hipkin R."/>
            <person name="Janech M."/>
            <person name="Kroth P."/>
            <person name="Leese F."/>
            <person name="Lindquist E."/>
            <person name="Lyon B.R."/>
            <person name="Martin J."/>
            <person name="Mayer C."/>
            <person name="Parker M."/>
            <person name="Quesneville H."/>
            <person name="Raymond J."/>
            <person name="Uhlig C."/>
            <person name="Valentin K.U."/>
            <person name="Worden A.Z."/>
            <person name="Armbrust E.V."/>
            <person name="Bowler C."/>
            <person name="Green B."/>
            <person name="Moulton V."/>
            <person name="Van Oosterhout C."/>
            <person name="Grigoriev I."/>
        </authorList>
    </citation>
    <scope>NUCLEOTIDE SEQUENCE [LARGE SCALE GENOMIC DNA]</scope>
    <source>
        <strain evidence="1 2">CCMP1102</strain>
    </source>
</reference>
<keyword evidence="2" id="KW-1185">Reference proteome</keyword>
<proteinExistence type="predicted"/>
<name>A0A1E7FCJ8_9STRA</name>
<organism evidence="1 2">
    <name type="scientific">Fragilariopsis cylindrus CCMP1102</name>
    <dbReference type="NCBI Taxonomy" id="635003"/>
    <lineage>
        <taxon>Eukaryota</taxon>
        <taxon>Sar</taxon>
        <taxon>Stramenopiles</taxon>
        <taxon>Ochrophyta</taxon>
        <taxon>Bacillariophyta</taxon>
        <taxon>Bacillariophyceae</taxon>
        <taxon>Bacillariophycidae</taxon>
        <taxon>Bacillariales</taxon>
        <taxon>Bacillariaceae</taxon>
        <taxon>Fragilariopsis</taxon>
    </lineage>
</organism>
<protein>
    <submittedName>
        <fullName evidence="1">Uncharacterized protein</fullName>
    </submittedName>
</protein>
<dbReference type="KEGG" id="fcy:FRACYDRAFT_240471"/>
<dbReference type="EMBL" id="KV784359">
    <property type="protein sequence ID" value="OEU15775.1"/>
    <property type="molecule type" value="Genomic_DNA"/>
</dbReference>
<evidence type="ECO:0000313" key="1">
    <source>
        <dbReference type="EMBL" id="OEU15775.1"/>
    </source>
</evidence>